<protein>
    <recommendedName>
        <fullName evidence="1">RNHCP domain-containing protein</fullName>
    </recommendedName>
</protein>
<proteinExistence type="predicted"/>
<dbReference type="AlphaFoldDB" id="A0A2M8EVM7"/>
<dbReference type="InterPro" id="IPR024439">
    <property type="entry name" value="RNHCP"/>
</dbReference>
<comment type="caution">
    <text evidence="2">The sequence shown here is derived from an EMBL/GenBank/DDBJ whole genome shotgun (WGS) entry which is preliminary data.</text>
</comment>
<accession>A0A2M8EVM7</accession>
<dbReference type="Pfam" id="PF12647">
    <property type="entry name" value="RNHCP"/>
    <property type="match status" value="1"/>
</dbReference>
<organism evidence="2 3">
    <name type="scientific">Candidatus Shapirobacteria bacterium CG_4_9_14_0_2_um_filter_40_11</name>
    <dbReference type="NCBI Taxonomy" id="1974876"/>
    <lineage>
        <taxon>Bacteria</taxon>
        <taxon>Candidatus Shapironibacteriota</taxon>
    </lineage>
</organism>
<evidence type="ECO:0000313" key="2">
    <source>
        <dbReference type="EMBL" id="PJC29169.1"/>
    </source>
</evidence>
<dbReference type="EMBL" id="PFSE01000006">
    <property type="protein sequence ID" value="PJC29169.1"/>
    <property type="molecule type" value="Genomic_DNA"/>
</dbReference>
<name>A0A2M8EVM7_9BACT</name>
<evidence type="ECO:0000259" key="1">
    <source>
        <dbReference type="Pfam" id="PF12647"/>
    </source>
</evidence>
<sequence>MKVKHFIRFKEDFICENCQTEVKGTGYTNHCQNCLWSRHVDKETPGDRASPCGGLMEPVGVEIKNGGYTLTHRCQKCGKISKNKASEKDNFKAILRLSKQG</sequence>
<feature type="domain" description="RNHCP" evidence="1">
    <location>
        <begin position="11"/>
        <end position="94"/>
    </location>
</feature>
<gene>
    <name evidence="2" type="ORF">CO053_00715</name>
</gene>
<dbReference type="Proteomes" id="UP000230885">
    <property type="component" value="Unassembled WGS sequence"/>
</dbReference>
<reference evidence="3" key="1">
    <citation type="submission" date="2017-09" db="EMBL/GenBank/DDBJ databases">
        <title>Depth-based differentiation of microbial function through sediment-hosted aquifers and enrichment of novel symbionts in the deep terrestrial subsurface.</title>
        <authorList>
            <person name="Probst A.J."/>
            <person name="Ladd B."/>
            <person name="Jarett J.K."/>
            <person name="Geller-Mcgrath D.E."/>
            <person name="Sieber C.M.K."/>
            <person name="Emerson J.B."/>
            <person name="Anantharaman K."/>
            <person name="Thomas B.C."/>
            <person name="Malmstrom R."/>
            <person name="Stieglmeier M."/>
            <person name="Klingl A."/>
            <person name="Woyke T."/>
            <person name="Ryan C.M."/>
            <person name="Banfield J.F."/>
        </authorList>
    </citation>
    <scope>NUCLEOTIDE SEQUENCE [LARGE SCALE GENOMIC DNA]</scope>
</reference>
<evidence type="ECO:0000313" key="3">
    <source>
        <dbReference type="Proteomes" id="UP000230885"/>
    </source>
</evidence>